<feature type="region of interest" description="Disordered" evidence="1">
    <location>
        <begin position="266"/>
        <end position="293"/>
    </location>
</feature>
<sequence>MAPDPSDPFVFASIQFLIHKQQQRKTSRYSRFGSSSSSRLFPSTISANGTVRHTKRKNRICSCADPRRIYLKPGALAQLRDAHKNCRLTPLAIFSPKKKKKISSSINDSNSFETTDVEISQVRLPRGDEDRNDAQFMDIPSFTPGPSIRMFGPLCPQRKKLLAPKNPLHHPTVINAAASVPIMPDNFLPVSPDPERVSLLESLPLELLVRIVCNLHHDQLKPTFRVSRRLRQAVLVARQCHFDFITPDRHRQDAVQLLTPRGDLSWPFKKSNAAGGEPSRPPTPKAPRHATKSLQPRISLADMQQLAVPLFRGSAASRVRRLKPSNYSRPSIRGLASHRVLLYEEDLCQAVAQSSL</sequence>
<keyword evidence="3" id="KW-1185">Reference proteome</keyword>
<dbReference type="SUPFAM" id="SSF81383">
    <property type="entry name" value="F-box domain"/>
    <property type="match status" value="1"/>
</dbReference>
<dbReference type="OMA" id="RNHIMEF"/>
<dbReference type="PANTHER" id="PTHR34049">
    <property type="entry name" value="F-BOX PROTEIN SKIP27"/>
    <property type="match status" value="1"/>
</dbReference>
<name>A0A8T2TNJ2_CERRI</name>
<protein>
    <recommendedName>
        <fullName evidence="4">F-box domain-containing protein</fullName>
    </recommendedName>
</protein>
<evidence type="ECO:0008006" key="4">
    <source>
        <dbReference type="Google" id="ProtNLM"/>
    </source>
</evidence>
<dbReference type="AlphaFoldDB" id="A0A8T2TNJ2"/>
<organism evidence="2 3">
    <name type="scientific">Ceratopteris richardii</name>
    <name type="common">Triangle waterfern</name>
    <dbReference type="NCBI Taxonomy" id="49495"/>
    <lineage>
        <taxon>Eukaryota</taxon>
        <taxon>Viridiplantae</taxon>
        <taxon>Streptophyta</taxon>
        <taxon>Embryophyta</taxon>
        <taxon>Tracheophyta</taxon>
        <taxon>Polypodiopsida</taxon>
        <taxon>Polypodiidae</taxon>
        <taxon>Polypodiales</taxon>
        <taxon>Pteridineae</taxon>
        <taxon>Pteridaceae</taxon>
        <taxon>Parkerioideae</taxon>
        <taxon>Ceratopteris</taxon>
    </lineage>
</organism>
<reference evidence="2" key="1">
    <citation type="submission" date="2021-08" db="EMBL/GenBank/DDBJ databases">
        <title>WGS assembly of Ceratopteris richardii.</title>
        <authorList>
            <person name="Marchant D.B."/>
            <person name="Chen G."/>
            <person name="Jenkins J."/>
            <person name="Shu S."/>
            <person name="Leebens-Mack J."/>
            <person name="Grimwood J."/>
            <person name="Schmutz J."/>
            <person name="Soltis P."/>
            <person name="Soltis D."/>
            <person name="Chen Z.-H."/>
        </authorList>
    </citation>
    <scope>NUCLEOTIDE SEQUENCE</scope>
    <source>
        <strain evidence="2">Whitten #5841</strain>
        <tissue evidence="2">Leaf</tissue>
    </source>
</reference>
<dbReference type="EMBL" id="CM035417">
    <property type="protein sequence ID" value="KAH7422964.1"/>
    <property type="molecule type" value="Genomic_DNA"/>
</dbReference>
<dbReference type="PANTHER" id="PTHR34049:SF1">
    <property type="entry name" value="F-BOX PROTEIN SKIP27"/>
    <property type="match status" value="1"/>
</dbReference>
<proteinExistence type="predicted"/>
<dbReference type="InterPro" id="IPR036047">
    <property type="entry name" value="F-box-like_dom_sf"/>
</dbReference>
<gene>
    <name evidence="2" type="ORF">KP509_12G033400</name>
</gene>
<comment type="caution">
    <text evidence="2">The sequence shown here is derived from an EMBL/GenBank/DDBJ whole genome shotgun (WGS) entry which is preliminary data.</text>
</comment>
<dbReference type="OrthoDB" id="514005at2759"/>
<dbReference type="Proteomes" id="UP000825935">
    <property type="component" value="Chromosome 12"/>
</dbReference>
<dbReference type="InterPro" id="IPR045286">
    <property type="entry name" value="FBS1-like"/>
</dbReference>
<evidence type="ECO:0000313" key="3">
    <source>
        <dbReference type="Proteomes" id="UP000825935"/>
    </source>
</evidence>
<evidence type="ECO:0000256" key="1">
    <source>
        <dbReference type="SAM" id="MobiDB-lite"/>
    </source>
</evidence>
<evidence type="ECO:0000313" key="2">
    <source>
        <dbReference type="EMBL" id="KAH7422964.1"/>
    </source>
</evidence>
<accession>A0A8T2TNJ2</accession>